<feature type="transmembrane region" description="Helical" evidence="2">
    <location>
        <begin position="170"/>
        <end position="190"/>
    </location>
</feature>
<name>A0A8H2WH62_9AGAM</name>
<accession>A0A8H2WH62</accession>
<feature type="chain" id="PRO_5034994891" evidence="3">
    <location>
        <begin position="19"/>
        <end position="651"/>
    </location>
</feature>
<evidence type="ECO:0000313" key="4">
    <source>
        <dbReference type="EMBL" id="CAE6380642.1"/>
    </source>
</evidence>
<keyword evidence="2" id="KW-0472">Membrane</keyword>
<evidence type="ECO:0000256" key="1">
    <source>
        <dbReference type="SAM" id="MobiDB-lite"/>
    </source>
</evidence>
<reference evidence="4" key="1">
    <citation type="submission" date="2021-01" db="EMBL/GenBank/DDBJ databases">
        <authorList>
            <person name="Kaushik A."/>
        </authorList>
    </citation>
    <scope>NUCLEOTIDE SEQUENCE</scope>
    <source>
        <strain evidence="4">AG3-1AP</strain>
    </source>
</reference>
<feature type="region of interest" description="Disordered" evidence="1">
    <location>
        <begin position="105"/>
        <end position="158"/>
    </location>
</feature>
<dbReference type="Proteomes" id="UP000663831">
    <property type="component" value="Unassembled WGS sequence"/>
</dbReference>
<feature type="region of interest" description="Disordered" evidence="1">
    <location>
        <begin position="256"/>
        <end position="334"/>
    </location>
</feature>
<keyword evidence="2" id="KW-0812">Transmembrane</keyword>
<keyword evidence="3" id="KW-0732">Signal</keyword>
<dbReference type="AlphaFoldDB" id="A0A8H2WH62"/>
<evidence type="ECO:0000313" key="5">
    <source>
        <dbReference type="Proteomes" id="UP000663831"/>
    </source>
</evidence>
<dbReference type="EMBL" id="CAJMWV010000166">
    <property type="protein sequence ID" value="CAE6380642.1"/>
    <property type="molecule type" value="Genomic_DNA"/>
</dbReference>
<feature type="signal peptide" evidence="3">
    <location>
        <begin position="1"/>
        <end position="18"/>
    </location>
</feature>
<proteinExistence type="predicted"/>
<sequence>MLHRYIFVGLVTCALSAAGDFGVKEDQLQDRCGSTPTRKTLYPRQTPIIVAPPSGLRTSQDSQPTSLTSLNYWWPYGPNGVNPTATVAPVSSSGAPELEETDAIDDASTDIRSSTSLTVPPSTTFQTSASTTSALTSSKPEETGSDNPSKETESAEPTTLGDDAFNVVTLLPLFIILGVLSAATLVGWAYGRYMRQCRRGGEPTPGGPNIGGKPYEGSGHDHDTIGPLHSLGVSWVDASRIHSHYNLRSGAYYNIRGDSVDGEPGTPSKNRRRARNWFRHTLSKRKWAPNSPSGEKGLNAPLAHSAHDRRPPINVSSAQNFDSGPFLSHSSHTRSPKTLRIVNASPTTGLLSPTSAQTTPFLSASCHASLRRKIANRVKEDGGILAGTDSLVELGREEKSWAPTDAEDWAVFQDDPEQRSPCRRYLSPKVESKSSMWSPDPELHRERMRRLRIAAETAHCTSPVSDILASPSKPSDAIHPLPPAPAALLSPPLQPHLFFTRALSDDSECDDASECAISKLDFTPAGPSRKLSRHSNEPRFDQDDSFGPCVPLNPKNRRARKEKARAPRYMGSTETLPLSPELRGAAMSKLDEIVKSHWSSRNLADVPQSPTLYGALISPAGHYSKLEDKSHQAGIEEALLAGREATHRWVG</sequence>
<feature type="compositionally biased region" description="Low complexity" evidence="1">
    <location>
        <begin position="113"/>
        <end position="138"/>
    </location>
</feature>
<organism evidence="4 5">
    <name type="scientific">Rhizoctonia solani</name>
    <dbReference type="NCBI Taxonomy" id="456999"/>
    <lineage>
        <taxon>Eukaryota</taxon>
        <taxon>Fungi</taxon>
        <taxon>Dikarya</taxon>
        <taxon>Basidiomycota</taxon>
        <taxon>Agaricomycotina</taxon>
        <taxon>Agaricomycetes</taxon>
        <taxon>Cantharellales</taxon>
        <taxon>Ceratobasidiaceae</taxon>
        <taxon>Rhizoctonia</taxon>
    </lineage>
</organism>
<evidence type="ECO:0000256" key="2">
    <source>
        <dbReference type="SAM" id="Phobius"/>
    </source>
</evidence>
<keyword evidence="2" id="KW-1133">Transmembrane helix</keyword>
<feature type="compositionally biased region" description="Basic residues" evidence="1">
    <location>
        <begin position="269"/>
        <end position="287"/>
    </location>
</feature>
<feature type="region of interest" description="Disordered" evidence="1">
    <location>
        <begin position="200"/>
        <end position="220"/>
    </location>
</feature>
<gene>
    <name evidence="4" type="ORF">RDB_LOCUS2169</name>
</gene>
<feature type="region of interest" description="Disordered" evidence="1">
    <location>
        <begin position="526"/>
        <end position="576"/>
    </location>
</feature>
<protein>
    <submittedName>
        <fullName evidence="4">Uncharacterized protein</fullName>
    </submittedName>
</protein>
<evidence type="ECO:0000256" key="3">
    <source>
        <dbReference type="SAM" id="SignalP"/>
    </source>
</evidence>
<comment type="caution">
    <text evidence="4">The sequence shown here is derived from an EMBL/GenBank/DDBJ whole genome shotgun (WGS) entry which is preliminary data.</text>
</comment>